<proteinExistence type="predicted"/>
<organism evidence="1 2">
    <name type="scientific">Phytophthora infestans</name>
    <name type="common">Potato late blight agent</name>
    <name type="synonym">Botrytis infestans</name>
    <dbReference type="NCBI Taxonomy" id="4787"/>
    <lineage>
        <taxon>Eukaryota</taxon>
        <taxon>Sar</taxon>
        <taxon>Stramenopiles</taxon>
        <taxon>Oomycota</taxon>
        <taxon>Peronosporomycetes</taxon>
        <taxon>Peronosporales</taxon>
        <taxon>Peronosporaceae</taxon>
        <taxon>Phytophthora</taxon>
    </lineage>
</organism>
<evidence type="ECO:0008006" key="3">
    <source>
        <dbReference type="Google" id="ProtNLM"/>
    </source>
</evidence>
<name>A0A833VYP6_PHYIN</name>
<protein>
    <recommendedName>
        <fullName evidence="3">PUM-HD domain-containing protein</fullName>
    </recommendedName>
</protein>
<dbReference type="Proteomes" id="UP000602510">
    <property type="component" value="Unassembled WGS sequence"/>
</dbReference>
<sequence length="128" mass="14823">MVKCNNVEMMQLLYDEKRTHPDALIRAFLKAPHGERIRLVKDTIKLLTVEHVPREFMHKLFVAAAHHGQMAILEIVYESQLADLPLNVLKYALDAAGANAKIEKFIRKLVCDQVFKNLLRKYLLLSER</sequence>
<accession>A0A833VYP6</accession>
<keyword evidence="2" id="KW-1185">Reference proteome</keyword>
<dbReference type="AlphaFoldDB" id="A0A833VYP6"/>
<dbReference type="EMBL" id="WSZM01000371">
    <property type="protein sequence ID" value="KAF4034369.1"/>
    <property type="molecule type" value="Genomic_DNA"/>
</dbReference>
<comment type="caution">
    <text evidence="1">The sequence shown here is derived from an EMBL/GenBank/DDBJ whole genome shotgun (WGS) entry which is preliminary data.</text>
</comment>
<gene>
    <name evidence="1" type="ORF">GN244_ATG13671</name>
</gene>
<evidence type="ECO:0000313" key="2">
    <source>
        <dbReference type="Proteomes" id="UP000602510"/>
    </source>
</evidence>
<reference evidence="1" key="1">
    <citation type="submission" date="2020-04" db="EMBL/GenBank/DDBJ databases">
        <title>Hybrid Assembly of Korean Phytophthora infestans isolates.</title>
        <authorList>
            <person name="Prokchorchik M."/>
            <person name="Lee Y."/>
            <person name="Seo J."/>
            <person name="Cho J.-H."/>
            <person name="Park Y.-E."/>
            <person name="Jang D.-C."/>
            <person name="Im J.-S."/>
            <person name="Choi J.-G."/>
            <person name="Park H.-J."/>
            <person name="Lee G.-B."/>
            <person name="Lee Y.-G."/>
            <person name="Hong S.-Y."/>
            <person name="Cho K."/>
            <person name="Sohn K.H."/>
        </authorList>
    </citation>
    <scope>NUCLEOTIDE SEQUENCE</scope>
    <source>
        <strain evidence="1">KR_1_A1</strain>
    </source>
</reference>
<evidence type="ECO:0000313" key="1">
    <source>
        <dbReference type="EMBL" id="KAF4034369.1"/>
    </source>
</evidence>